<proteinExistence type="predicted"/>
<keyword evidence="2" id="KW-1185">Reference proteome</keyword>
<protein>
    <submittedName>
        <fullName evidence="3">Uncharacterized protein LOC106011730</fullName>
    </submittedName>
</protein>
<feature type="region of interest" description="Disordered" evidence="1">
    <location>
        <begin position="384"/>
        <end position="414"/>
    </location>
</feature>
<sequence length="461" mass="50662">MSRDWPGVSEGGMFPDDASTVHIPPSLLVASDNRCRFGVRWYGGGLRCYCDSDGSITCGDPSFVAARIDGFRFEKVACEQGHIWEEKGSCRVCECQISGVVLCRRSSHCPLPFLIQPVSVDNSGRDATEGGGDYYIRSQNRKHNGAFTGEFRSGQEDSLDWSHVTSRGRGTVGGGLAQVTGHRIGGDVRSDVDDTEDDVDFRILTSGEMDGSGETTTSRESTPDRSDIIGGGARREETGSDIVFDLTLDPSDRPSIVVDGGEGEGRGGLLLTGGKIPDPDAKDYTISSNHNRNNNKKKSNSNNNSNKYDHRKQYDKQHRDVINNSMGLPQQGGKRRTTVVIVRECKPRSRWLDGCRRCRCDVRGRKYCDDSSCLKAELATVETSTAASSPQDGGHGGKRHARPMQRPPSLSIFRNEPVNLTDRFRPRNHCGRFKVNQKYWSDCNLCLCTPHGPKCTAKNCG</sequence>
<dbReference type="RefSeq" id="XP_012937801.1">
    <property type="nucleotide sequence ID" value="XM_013082347.1"/>
</dbReference>
<dbReference type="GeneID" id="106011730"/>
<evidence type="ECO:0000256" key="1">
    <source>
        <dbReference type="SAM" id="MobiDB-lite"/>
    </source>
</evidence>
<organism evidence="2 3">
    <name type="scientific">Aplysia californica</name>
    <name type="common">California sea hare</name>
    <dbReference type="NCBI Taxonomy" id="6500"/>
    <lineage>
        <taxon>Eukaryota</taxon>
        <taxon>Metazoa</taxon>
        <taxon>Spiralia</taxon>
        <taxon>Lophotrochozoa</taxon>
        <taxon>Mollusca</taxon>
        <taxon>Gastropoda</taxon>
        <taxon>Heterobranchia</taxon>
        <taxon>Euthyneura</taxon>
        <taxon>Tectipleura</taxon>
        <taxon>Aplysiida</taxon>
        <taxon>Aplysioidea</taxon>
        <taxon>Aplysiidae</taxon>
        <taxon>Aplysia</taxon>
    </lineage>
</organism>
<evidence type="ECO:0000313" key="3">
    <source>
        <dbReference type="RefSeq" id="XP_012937801.1"/>
    </source>
</evidence>
<accession>A0ABM0ZZL5</accession>
<dbReference type="Proteomes" id="UP000694888">
    <property type="component" value="Unplaced"/>
</dbReference>
<evidence type="ECO:0000313" key="2">
    <source>
        <dbReference type="Proteomes" id="UP000694888"/>
    </source>
</evidence>
<feature type="region of interest" description="Disordered" evidence="1">
    <location>
        <begin position="204"/>
        <end position="313"/>
    </location>
</feature>
<feature type="compositionally biased region" description="Basic and acidic residues" evidence="1">
    <location>
        <begin position="221"/>
        <end position="238"/>
    </location>
</feature>
<name>A0ABM0ZZL5_APLCA</name>
<reference evidence="3" key="1">
    <citation type="submission" date="2025-08" db="UniProtKB">
        <authorList>
            <consortium name="RefSeq"/>
        </authorList>
    </citation>
    <scope>IDENTIFICATION</scope>
</reference>
<gene>
    <name evidence="3" type="primary">LOC106011730</name>
</gene>